<keyword evidence="3" id="KW-1185">Reference proteome</keyword>
<dbReference type="Proteomes" id="UP000027138">
    <property type="component" value="Unassembled WGS sequence"/>
</dbReference>
<evidence type="ECO:0000256" key="1">
    <source>
        <dbReference type="SAM" id="MobiDB-lite"/>
    </source>
</evidence>
<organism evidence="2 3">
    <name type="scientific">Jatropha curcas</name>
    <name type="common">Barbados nut</name>
    <dbReference type="NCBI Taxonomy" id="180498"/>
    <lineage>
        <taxon>Eukaryota</taxon>
        <taxon>Viridiplantae</taxon>
        <taxon>Streptophyta</taxon>
        <taxon>Embryophyta</taxon>
        <taxon>Tracheophyta</taxon>
        <taxon>Spermatophyta</taxon>
        <taxon>Magnoliopsida</taxon>
        <taxon>eudicotyledons</taxon>
        <taxon>Gunneridae</taxon>
        <taxon>Pentapetalae</taxon>
        <taxon>rosids</taxon>
        <taxon>fabids</taxon>
        <taxon>Malpighiales</taxon>
        <taxon>Euphorbiaceae</taxon>
        <taxon>Crotonoideae</taxon>
        <taxon>Jatropheae</taxon>
        <taxon>Jatropha</taxon>
    </lineage>
</organism>
<evidence type="ECO:0000313" key="3">
    <source>
        <dbReference type="Proteomes" id="UP000027138"/>
    </source>
</evidence>
<feature type="compositionally biased region" description="Basic and acidic residues" evidence="1">
    <location>
        <begin position="48"/>
        <end position="67"/>
    </location>
</feature>
<feature type="region of interest" description="Disordered" evidence="1">
    <location>
        <begin position="1"/>
        <end position="155"/>
    </location>
</feature>
<evidence type="ECO:0000313" key="2">
    <source>
        <dbReference type="EMBL" id="KDP36920.1"/>
    </source>
</evidence>
<sequence>MPSEDAKAAKVKEEGKAETDAEDKSLSSILQARKKNPTNAGTLITKPRPKDGKVKKEEPQFAEDSIKVKSSSGSRPKPAKVKKEDENGDDSDRKPTSKDNSAAKVDKELIKKKKKNEEEKKKGSVLPERNGKKREKKVYDLPGQKRDPPEERDPIRIFYESLYKQLPKSEMAQIWMMESGLLSKEEAKKVYEMKQKKNQNKLSSPIKAVTTAKKSQSATVKRTTAPSPISSIKKKATDSKPELKQPKKRKVVDGSSNEDSDDDFIVNRSIKKQRAS</sequence>
<feature type="compositionally biased region" description="Basic and acidic residues" evidence="1">
    <location>
        <begin position="235"/>
        <end position="245"/>
    </location>
</feature>
<dbReference type="PANTHER" id="PTHR33828:SF2">
    <property type="entry name" value="NUCLEOLIN"/>
    <property type="match status" value="1"/>
</dbReference>
<feature type="compositionally biased region" description="Basic and acidic residues" evidence="1">
    <location>
        <begin position="137"/>
        <end position="155"/>
    </location>
</feature>
<dbReference type="STRING" id="180498.A0A067KXB9"/>
<gene>
    <name evidence="2" type="ORF">JCGZ_08211</name>
</gene>
<feature type="compositionally biased region" description="Basic and acidic residues" evidence="1">
    <location>
        <begin position="81"/>
        <end position="97"/>
    </location>
</feature>
<dbReference type="PANTHER" id="PTHR33828">
    <property type="entry name" value="OS05G0596200 PROTEIN"/>
    <property type="match status" value="1"/>
</dbReference>
<feature type="compositionally biased region" description="Polar residues" evidence="1">
    <location>
        <begin position="212"/>
        <end position="230"/>
    </location>
</feature>
<feature type="compositionally biased region" description="Basic and acidic residues" evidence="1">
    <location>
        <begin position="104"/>
        <end position="122"/>
    </location>
</feature>
<name>A0A067KXB9_JATCU</name>
<dbReference type="KEGG" id="jcu:105635340"/>
<protein>
    <submittedName>
        <fullName evidence="2">Uncharacterized protein</fullName>
    </submittedName>
</protein>
<proteinExistence type="predicted"/>
<reference evidence="2 3" key="1">
    <citation type="journal article" date="2014" name="PLoS ONE">
        <title>Global Analysis of Gene Expression Profiles in Physic Nut (Jatropha curcas L.) Seedlings Exposed to Salt Stress.</title>
        <authorList>
            <person name="Zhang L."/>
            <person name="Zhang C."/>
            <person name="Wu P."/>
            <person name="Chen Y."/>
            <person name="Li M."/>
            <person name="Jiang H."/>
            <person name="Wu G."/>
        </authorList>
    </citation>
    <scope>NUCLEOTIDE SEQUENCE [LARGE SCALE GENOMIC DNA]</scope>
    <source>
        <strain evidence="3">cv. GZQX0401</strain>
        <tissue evidence="2">Young leaves</tissue>
    </source>
</reference>
<dbReference type="EMBL" id="KK914420">
    <property type="protein sequence ID" value="KDP36920.1"/>
    <property type="molecule type" value="Genomic_DNA"/>
</dbReference>
<feature type="compositionally biased region" description="Basic and acidic residues" evidence="1">
    <location>
        <begin position="1"/>
        <end position="25"/>
    </location>
</feature>
<dbReference type="OrthoDB" id="361835at2759"/>
<dbReference type="AlphaFoldDB" id="A0A067KXB9"/>
<accession>A0A067KXB9</accession>
<feature type="region of interest" description="Disordered" evidence="1">
    <location>
        <begin position="195"/>
        <end position="276"/>
    </location>
</feature>